<name>A0AAV9HZ72_9PEZI</name>
<organism evidence="2 3">
    <name type="scientific">Cladorrhinum samala</name>
    <dbReference type="NCBI Taxonomy" id="585594"/>
    <lineage>
        <taxon>Eukaryota</taxon>
        <taxon>Fungi</taxon>
        <taxon>Dikarya</taxon>
        <taxon>Ascomycota</taxon>
        <taxon>Pezizomycotina</taxon>
        <taxon>Sordariomycetes</taxon>
        <taxon>Sordariomycetidae</taxon>
        <taxon>Sordariales</taxon>
        <taxon>Podosporaceae</taxon>
        <taxon>Cladorrhinum</taxon>
    </lineage>
</organism>
<keyword evidence="3" id="KW-1185">Reference proteome</keyword>
<keyword evidence="1" id="KW-0812">Transmembrane</keyword>
<proteinExistence type="predicted"/>
<reference evidence="2" key="1">
    <citation type="journal article" date="2023" name="Mol. Phylogenet. Evol.">
        <title>Genome-scale phylogeny and comparative genomics of the fungal order Sordariales.</title>
        <authorList>
            <person name="Hensen N."/>
            <person name="Bonometti L."/>
            <person name="Westerberg I."/>
            <person name="Brannstrom I.O."/>
            <person name="Guillou S."/>
            <person name="Cros-Aarteil S."/>
            <person name="Calhoun S."/>
            <person name="Haridas S."/>
            <person name="Kuo A."/>
            <person name="Mondo S."/>
            <person name="Pangilinan J."/>
            <person name="Riley R."/>
            <person name="LaButti K."/>
            <person name="Andreopoulos B."/>
            <person name="Lipzen A."/>
            <person name="Chen C."/>
            <person name="Yan M."/>
            <person name="Daum C."/>
            <person name="Ng V."/>
            <person name="Clum A."/>
            <person name="Steindorff A."/>
            <person name="Ohm R.A."/>
            <person name="Martin F."/>
            <person name="Silar P."/>
            <person name="Natvig D.O."/>
            <person name="Lalanne C."/>
            <person name="Gautier V."/>
            <person name="Ament-Velasquez S.L."/>
            <person name="Kruys A."/>
            <person name="Hutchinson M.I."/>
            <person name="Powell A.J."/>
            <person name="Barry K."/>
            <person name="Miller A.N."/>
            <person name="Grigoriev I.V."/>
            <person name="Debuchy R."/>
            <person name="Gladieux P."/>
            <person name="Hiltunen Thoren M."/>
            <person name="Johannesson H."/>
        </authorList>
    </citation>
    <scope>NUCLEOTIDE SEQUENCE</scope>
    <source>
        <strain evidence="2">PSN324</strain>
    </source>
</reference>
<evidence type="ECO:0008006" key="4">
    <source>
        <dbReference type="Google" id="ProtNLM"/>
    </source>
</evidence>
<feature type="transmembrane region" description="Helical" evidence="1">
    <location>
        <begin position="12"/>
        <end position="34"/>
    </location>
</feature>
<protein>
    <recommendedName>
        <fullName evidence="4">Secreted protein</fullName>
    </recommendedName>
</protein>
<evidence type="ECO:0000313" key="3">
    <source>
        <dbReference type="Proteomes" id="UP001321749"/>
    </source>
</evidence>
<dbReference type="EMBL" id="MU864933">
    <property type="protein sequence ID" value="KAK4466189.1"/>
    <property type="molecule type" value="Genomic_DNA"/>
</dbReference>
<evidence type="ECO:0000256" key="1">
    <source>
        <dbReference type="SAM" id="Phobius"/>
    </source>
</evidence>
<keyword evidence="1" id="KW-0472">Membrane</keyword>
<sequence length="87" mass="9997">MHALSLSLTRALFFIWLFSYFSSILLQLVHFPIFGFSPLPFQPLRRPILPIRPNSFLNQGGRCVVNSVFIFSKAKILTFLFSLPLLP</sequence>
<dbReference type="Proteomes" id="UP001321749">
    <property type="component" value="Unassembled WGS sequence"/>
</dbReference>
<gene>
    <name evidence="2" type="ORF">QBC42DRAFT_90424</name>
</gene>
<dbReference type="AlphaFoldDB" id="A0AAV9HZ72"/>
<comment type="caution">
    <text evidence="2">The sequence shown here is derived from an EMBL/GenBank/DDBJ whole genome shotgun (WGS) entry which is preliminary data.</text>
</comment>
<reference evidence="2" key="2">
    <citation type="submission" date="2023-06" db="EMBL/GenBank/DDBJ databases">
        <authorList>
            <consortium name="Lawrence Berkeley National Laboratory"/>
            <person name="Mondo S.J."/>
            <person name="Hensen N."/>
            <person name="Bonometti L."/>
            <person name="Westerberg I."/>
            <person name="Brannstrom I.O."/>
            <person name="Guillou S."/>
            <person name="Cros-Aarteil S."/>
            <person name="Calhoun S."/>
            <person name="Haridas S."/>
            <person name="Kuo A."/>
            <person name="Pangilinan J."/>
            <person name="Riley R."/>
            <person name="Labutti K."/>
            <person name="Andreopoulos B."/>
            <person name="Lipzen A."/>
            <person name="Chen C."/>
            <person name="Yanf M."/>
            <person name="Daum C."/>
            <person name="Ng V."/>
            <person name="Clum A."/>
            <person name="Steindorff A."/>
            <person name="Ohm R."/>
            <person name="Martin F."/>
            <person name="Silar P."/>
            <person name="Natvig D."/>
            <person name="Lalanne C."/>
            <person name="Gautier V."/>
            <person name="Ament-Velasquez S.L."/>
            <person name="Kruys A."/>
            <person name="Hutchinson M.I."/>
            <person name="Powell A.J."/>
            <person name="Barry K."/>
            <person name="Miller A.N."/>
            <person name="Grigoriev I.V."/>
            <person name="Debuchy R."/>
            <person name="Gladieux P."/>
            <person name="Thoren M.H."/>
            <person name="Johannesson H."/>
        </authorList>
    </citation>
    <scope>NUCLEOTIDE SEQUENCE</scope>
    <source>
        <strain evidence="2">PSN324</strain>
    </source>
</reference>
<keyword evidence="1" id="KW-1133">Transmembrane helix</keyword>
<evidence type="ECO:0000313" key="2">
    <source>
        <dbReference type="EMBL" id="KAK4466189.1"/>
    </source>
</evidence>
<accession>A0AAV9HZ72</accession>